<dbReference type="RefSeq" id="WP_358351525.1">
    <property type="nucleotide sequence ID" value="NZ_JBEZFP010000016.1"/>
</dbReference>
<evidence type="ECO:0000313" key="2">
    <source>
        <dbReference type="EMBL" id="MEU8133664.1"/>
    </source>
</evidence>
<dbReference type="EMBL" id="JBEZFP010000016">
    <property type="protein sequence ID" value="MEU8133664.1"/>
    <property type="molecule type" value="Genomic_DNA"/>
</dbReference>
<proteinExistence type="predicted"/>
<reference evidence="2 3" key="1">
    <citation type="submission" date="2024-06" db="EMBL/GenBank/DDBJ databases">
        <title>The Natural Products Discovery Center: Release of the First 8490 Sequenced Strains for Exploring Actinobacteria Biosynthetic Diversity.</title>
        <authorList>
            <person name="Kalkreuter E."/>
            <person name="Kautsar S.A."/>
            <person name="Yang D."/>
            <person name="Bader C.D."/>
            <person name="Teijaro C.N."/>
            <person name="Fluegel L."/>
            <person name="Davis C.M."/>
            <person name="Simpson J.R."/>
            <person name="Lauterbach L."/>
            <person name="Steele A.D."/>
            <person name="Gui C."/>
            <person name="Meng S."/>
            <person name="Li G."/>
            <person name="Viehrig K."/>
            <person name="Ye F."/>
            <person name="Su P."/>
            <person name="Kiefer A.F."/>
            <person name="Nichols A."/>
            <person name="Cepeda A.J."/>
            <person name="Yan W."/>
            <person name="Fan B."/>
            <person name="Jiang Y."/>
            <person name="Adhikari A."/>
            <person name="Zheng C.-J."/>
            <person name="Schuster L."/>
            <person name="Cowan T.M."/>
            <person name="Smanski M.J."/>
            <person name="Chevrette M.G."/>
            <person name="De Carvalho L.P.S."/>
            <person name="Shen B."/>
        </authorList>
    </citation>
    <scope>NUCLEOTIDE SEQUENCE [LARGE SCALE GENOMIC DNA]</scope>
    <source>
        <strain evidence="2 3">NPDC048946</strain>
    </source>
</reference>
<feature type="compositionally biased region" description="Low complexity" evidence="1">
    <location>
        <begin position="61"/>
        <end position="85"/>
    </location>
</feature>
<sequence>MVLLAVAITVVVMQPWQDDDGATVADSSGRPTAGPGHSGGPGRTTQPARPGDSANPSGNTSASPGSSPSASASPSASPSASGDPGTQAAALSGLLDNSGASRQSVINAVNNASGCTALTAAASDLSRAADSRNALLAELDTLKFDALPEAAPALSALRTAWRESASADAHYAAWAQAQADSGCGAGQTSKDAGDAASGRATAAKQAFVQAWNDIATRFGLPTRTELAI</sequence>
<evidence type="ECO:0000313" key="3">
    <source>
        <dbReference type="Proteomes" id="UP001551482"/>
    </source>
</evidence>
<gene>
    <name evidence="2" type="ORF">AB0C36_09165</name>
</gene>
<accession>A0ABV3DD34</accession>
<keyword evidence="3" id="KW-1185">Reference proteome</keyword>
<organism evidence="2 3">
    <name type="scientific">Streptodolium elevatio</name>
    <dbReference type="NCBI Taxonomy" id="3157996"/>
    <lineage>
        <taxon>Bacteria</taxon>
        <taxon>Bacillati</taxon>
        <taxon>Actinomycetota</taxon>
        <taxon>Actinomycetes</taxon>
        <taxon>Kitasatosporales</taxon>
        <taxon>Streptomycetaceae</taxon>
        <taxon>Streptodolium</taxon>
    </lineage>
</organism>
<evidence type="ECO:0000256" key="1">
    <source>
        <dbReference type="SAM" id="MobiDB-lite"/>
    </source>
</evidence>
<name>A0ABV3DD34_9ACTN</name>
<dbReference type="Proteomes" id="UP001551482">
    <property type="component" value="Unassembled WGS sequence"/>
</dbReference>
<feature type="region of interest" description="Disordered" evidence="1">
    <location>
        <begin position="19"/>
        <end position="91"/>
    </location>
</feature>
<comment type="caution">
    <text evidence="2">The sequence shown here is derived from an EMBL/GenBank/DDBJ whole genome shotgun (WGS) entry which is preliminary data.</text>
</comment>
<protein>
    <submittedName>
        <fullName evidence="2">Uncharacterized protein</fullName>
    </submittedName>
</protein>